<dbReference type="GO" id="GO:0034220">
    <property type="term" value="P:monoatomic ion transmembrane transport"/>
    <property type="evidence" value="ECO:0007669"/>
    <property type="project" value="UniProtKB-KW"/>
</dbReference>
<evidence type="ECO:0000256" key="7">
    <source>
        <dbReference type="ARBA" id="ARBA00023136"/>
    </source>
</evidence>
<feature type="transmembrane region" description="Helical" evidence="9">
    <location>
        <begin position="148"/>
        <end position="167"/>
    </location>
</feature>
<keyword evidence="11" id="KW-1185">Reference proteome</keyword>
<evidence type="ECO:0000256" key="8">
    <source>
        <dbReference type="ARBA" id="ARBA00023303"/>
    </source>
</evidence>
<keyword evidence="8" id="KW-0407">Ion channel</keyword>
<dbReference type="Proteomes" id="UP000316621">
    <property type="component" value="Chromosome 7"/>
</dbReference>
<proteinExistence type="inferred from homology"/>
<evidence type="ECO:0000256" key="2">
    <source>
        <dbReference type="ARBA" id="ARBA00007079"/>
    </source>
</evidence>
<dbReference type="STRING" id="3469.A0A4Y7K9T0"/>
<feature type="transmembrane region" description="Helical" evidence="9">
    <location>
        <begin position="210"/>
        <end position="232"/>
    </location>
</feature>
<dbReference type="EMBL" id="CM010721">
    <property type="protein sequence ID" value="RZC69637.1"/>
    <property type="molecule type" value="Genomic_DNA"/>
</dbReference>
<evidence type="ECO:0000256" key="1">
    <source>
        <dbReference type="ARBA" id="ARBA00004141"/>
    </source>
</evidence>
<dbReference type="InterPro" id="IPR020966">
    <property type="entry name" value="ALMT"/>
</dbReference>
<evidence type="ECO:0000256" key="9">
    <source>
        <dbReference type="SAM" id="Phobius"/>
    </source>
</evidence>
<feature type="transmembrane region" description="Helical" evidence="9">
    <location>
        <begin position="179"/>
        <end position="198"/>
    </location>
</feature>
<dbReference type="PANTHER" id="PTHR31086">
    <property type="entry name" value="ALUMINUM-ACTIVATED MALATE TRANSPORTER 10"/>
    <property type="match status" value="1"/>
</dbReference>
<dbReference type="GO" id="GO:0016020">
    <property type="term" value="C:membrane"/>
    <property type="evidence" value="ECO:0007669"/>
    <property type="project" value="UniProtKB-SubCell"/>
</dbReference>
<dbReference type="Pfam" id="PF11744">
    <property type="entry name" value="ALMT"/>
    <property type="match status" value="2"/>
</dbReference>
<feature type="transmembrane region" description="Helical" evidence="9">
    <location>
        <begin position="124"/>
        <end position="142"/>
    </location>
</feature>
<keyword evidence="3" id="KW-0813">Transport</keyword>
<evidence type="ECO:0000256" key="6">
    <source>
        <dbReference type="ARBA" id="ARBA00023065"/>
    </source>
</evidence>
<evidence type="ECO:0000256" key="3">
    <source>
        <dbReference type="ARBA" id="ARBA00022448"/>
    </source>
</evidence>
<evidence type="ECO:0000256" key="5">
    <source>
        <dbReference type="ARBA" id="ARBA00022989"/>
    </source>
</evidence>
<evidence type="ECO:0000313" key="11">
    <source>
        <dbReference type="Proteomes" id="UP000316621"/>
    </source>
</evidence>
<dbReference type="GO" id="GO:0015743">
    <property type="term" value="P:malate transport"/>
    <property type="evidence" value="ECO:0007669"/>
    <property type="project" value="InterPro"/>
</dbReference>
<keyword evidence="5 9" id="KW-1133">Transmembrane helix</keyword>
<feature type="transmembrane region" description="Helical" evidence="9">
    <location>
        <begin position="98"/>
        <end position="117"/>
    </location>
</feature>
<dbReference type="OMA" id="EACIKKY"/>
<protein>
    <recommendedName>
        <fullName evidence="12">Aluminum-activated malate transporter</fullName>
    </recommendedName>
</protein>
<comment type="subcellular location">
    <subcellularLocation>
        <location evidence="1">Membrane</location>
        <topology evidence="1">Multi-pass membrane protein</topology>
    </subcellularLocation>
</comment>
<dbReference type="AlphaFoldDB" id="A0A4Y7K9T0"/>
<evidence type="ECO:0000313" key="10">
    <source>
        <dbReference type="EMBL" id="RZC69637.1"/>
    </source>
</evidence>
<keyword evidence="6" id="KW-0406">Ion transport</keyword>
<organism evidence="10 11">
    <name type="scientific">Papaver somniferum</name>
    <name type="common">Opium poppy</name>
    <dbReference type="NCBI Taxonomy" id="3469"/>
    <lineage>
        <taxon>Eukaryota</taxon>
        <taxon>Viridiplantae</taxon>
        <taxon>Streptophyta</taxon>
        <taxon>Embryophyta</taxon>
        <taxon>Tracheophyta</taxon>
        <taxon>Spermatophyta</taxon>
        <taxon>Magnoliopsida</taxon>
        <taxon>Ranunculales</taxon>
        <taxon>Papaveraceae</taxon>
        <taxon>Papaveroideae</taxon>
        <taxon>Papaver</taxon>
    </lineage>
</organism>
<evidence type="ECO:0008006" key="12">
    <source>
        <dbReference type="Google" id="ProtNLM"/>
    </source>
</evidence>
<feature type="transmembrane region" description="Helical" evidence="9">
    <location>
        <begin position="68"/>
        <end position="86"/>
    </location>
</feature>
<keyword evidence="4 9" id="KW-0812">Transmembrane</keyword>
<evidence type="ECO:0000256" key="4">
    <source>
        <dbReference type="ARBA" id="ARBA00022692"/>
    </source>
</evidence>
<dbReference type="Gramene" id="RZC69637">
    <property type="protein sequence ID" value="RZC69637"/>
    <property type="gene ID" value="C5167_032758"/>
</dbReference>
<gene>
    <name evidence="10" type="ORF">C5167_032758</name>
</gene>
<sequence length="295" mass="32911">MVNNKGSASGLEWRVKLNDGSTEILVPETNFFRRIGLRLWGSVSELVLSCQSFFKKAWELGVDDPRKFIHCLKVGLALIVVSLFYYMRPLYDGVGGNAMWAVMTVVVVFEFTVGSTLYKCINRIVGTSLAGVLAIGVHWVASKSGEKLEPVILGASVFLLVISATFSRFIPTIKARFDYGAMIFILTFSLVSVSGYRVDKLFDLAQQRLSTIAIGTALCLLVSMLICPVWAGKDLHDLIHSRYSRILHVTQIWTTKTKRTVVKIAGLQANFARWEPAHGNFGFRHPWTQYLKIGA</sequence>
<reference evidence="10 11" key="1">
    <citation type="journal article" date="2018" name="Science">
        <title>The opium poppy genome and morphinan production.</title>
        <authorList>
            <person name="Guo L."/>
            <person name="Winzer T."/>
            <person name="Yang X."/>
            <person name="Li Y."/>
            <person name="Ning Z."/>
            <person name="He Z."/>
            <person name="Teodor R."/>
            <person name="Lu Y."/>
            <person name="Bowser T.A."/>
            <person name="Graham I.A."/>
            <person name="Ye K."/>
        </authorList>
    </citation>
    <scope>NUCLEOTIDE SEQUENCE [LARGE SCALE GENOMIC DNA]</scope>
    <source>
        <strain evidence="11">cv. HN1</strain>
        <tissue evidence="10">Leaves</tissue>
    </source>
</reference>
<comment type="similarity">
    <text evidence="2">Belongs to the aromatic acid exporter (TC 2.A.85) family.</text>
</comment>
<keyword evidence="7 9" id="KW-0472">Membrane</keyword>
<accession>A0A4Y7K9T0</accession>
<name>A0A4Y7K9T0_PAPSO</name>